<dbReference type="CDD" id="cd22893">
    <property type="entry name" value="PlcA-like"/>
    <property type="match status" value="1"/>
</dbReference>
<accession>A0ABR4PFG7</accession>
<comment type="caution">
    <text evidence="1">The sequence shown here is derived from an EMBL/GenBank/DDBJ whole genome shotgun (WGS) entry which is preliminary data.</text>
</comment>
<dbReference type="EMBL" id="JBFCZG010000005">
    <property type="protein sequence ID" value="KAL3422073.1"/>
    <property type="molecule type" value="Genomic_DNA"/>
</dbReference>
<dbReference type="Proteomes" id="UP001629113">
    <property type="component" value="Unassembled WGS sequence"/>
</dbReference>
<reference evidence="1 2" key="1">
    <citation type="submission" date="2024-06" db="EMBL/GenBank/DDBJ databases">
        <title>Complete genome of Phlyctema vagabunda strain 19-DSS-EL-015.</title>
        <authorList>
            <person name="Fiorenzani C."/>
        </authorList>
    </citation>
    <scope>NUCLEOTIDE SEQUENCE [LARGE SCALE GENOMIC DNA]</scope>
    <source>
        <strain evidence="1 2">19-DSS-EL-015</strain>
    </source>
</reference>
<proteinExistence type="predicted"/>
<evidence type="ECO:0008006" key="3">
    <source>
        <dbReference type="Google" id="ProtNLM"/>
    </source>
</evidence>
<name>A0ABR4PFG7_9HELO</name>
<organism evidence="1 2">
    <name type="scientific">Phlyctema vagabunda</name>
    <dbReference type="NCBI Taxonomy" id="108571"/>
    <lineage>
        <taxon>Eukaryota</taxon>
        <taxon>Fungi</taxon>
        <taxon>Dikarya</taxon>
        <taxon>Ascomycota</taxon>
        <taxon>Pezizomycotina</taxon>
        <taxon>Leotiomycetes</taxon>
        <taxon>Helotiales</taxon>
        <taxon>Dermateaceae</taxon>
        <taxon>Phlyctema</taxon>
    </lineage>
</organism>
<gene>
    <name evidence="1" type="ORF">PVAG01_06229</name>
</gene>
<evidence type="ECO:0000313" key="1">
    <source>
        <dbReference type="EMBL" id="KAL3422073.1"/>
    </source>
</evidence>
<dbReference type="InterPro" id="IPR049756">
    <property type="entry name" value="PlcA-like_dom"/>
</dbReference>
<sequence>MGSIIEQVPLAAQKIPDGFKFLTPQPVPENNGSVYEFEPFDNLREDPSDDTSGQATLGSLKFESSEHEAVSQGVILKDIYGRETVAEVHEIYPVKTKPRSGGDEQIIPIKFGRIIALAGDHYSNAEDSNRTPICGAFFGEESDEKAKKRFISAVESLIYDKDHNLIALTDLLDKESHAVQVTAQAEDDVAQAFHSHTCGIPTDRQWFDSNKYANVPWASLYAWLSYINADHFGDDAVTAYRIGHELALGYARDAAGMSTDAEKSKGLNKAYLYEAFAAHFLTDLFSAGHLRAPRRLLHTTNYNLMIDSGLHTLIDGKETPTWDHHSRYMHDDDSATGLLVWNKKGDQWIAYGDKEFLATRNLVNRVRVINCLQASVTEVYEKGFLASTIPGKDSFAALSLLPRTMLAAKNAPWIVPSSDGERTIANSGYDKHNPAPLWLANNVKPGDNDWTCREYLDDHSDYSRVSGSPAPNGNQANDLCRKVQSGNFRGDDQYPTNLPARGLRSGGFFQIQDLDVDNGERTCVNVWSPAVVEVATRGNSGSKELIAKKQYDTFTLRNRIIDLIAQQQNDETLLQPLHWLKWSEGNKTTLVRFNWAKRTGSGTSEVQISKYQFTDGKPSEKGSSPSFDIGNSWKFTSSEVYKDVTLHGGLPEKYGPASLIRFLMGRFTSESRFQDPDIISFSFSENNAVSIAVCRAPSSTVRQVTTQTVDSNIEKGPFGFAKTFKTGGKKDDALLAKTSWIGGETVVDFCQLSFDNTGNATPLSSKFTFNTRRPVLGTSVLAGDVFNSGKHSAVVISSDFLKPEFRVFGPSDGVWKCQGKHKCTYKDQAPLMRPYFSALIPSVGGDSNPGLNIITLALHKEDNQNYLIFKLHRRSDEVQGEESQTWTGCRESERIPDDLAGNPVYFHIKWLRCRMNDNTNAIMEVYSFYGMLSMRVFNARDTKKPWAYMLAGQQPYLGQTSIGMGMGAYGDWGYGILTHGWNEDWVDINDWKPKSATEMEEGSWGLSAADGQRECIRGWEVRKRPF</sequence>
<keyword evidence="2" id="KW-1185">Reference proteome</keyword>
<evidence type="ECO:0000313" key="2">
    <source>
        <dbReference type="Proteomes" id="UP001629113"/>
    </source>
</evidence>
<protein>
    <recommendedName>
        <fullName evidence="3">Phosphatidylcholine-hydrolyzing phospholipase C</fullName>
    </recommendedName>
</protein>